<protein>
    <recommendedName>
        <fullName evidence="3">Prokaryotic ubiquitin-like protein Pup</fullName>
    </recommendedName>
    <alternativeName>
        <fullName evidence="4">Bacterial ubiquitin-like modifier</fullName>
    </alternativeName>
</protein>
<evidence type="ECO:0000256" key="1">
    <source>
        <dbReference type="ARBA" id="ARBA00004707"/>
    </source>
</evidence>
<dbReference type="Proteomes" id="UP000294723">
    <property type="component" value="Unassembled WGS sequence"/>
</dbReference>
<dbReference type="GO" id="GO:0019941">
    <property type="term" value="P:modification-dependent protein catabolic process"/>
    <property type="evidence" value="ECO:0007669"/>
    <property type="project" value="InterPro"/>
</dbReference>
<comment type="caution">
    <text evidence="6">The sequence shown here is derived from an EMBL/GenBank/DDBJ whole genome shotgun (WGS) entry which is preliminary data.</text>
</comment>
<dbReference type="AlphaFoldDB" id="A0A4R5BWB5"/>
<dbReference type="NCBIfam" id="TIGR03687">
    <property type="entry name" value="pupylate_cterm"/>
    <property type="match status" value="1"/>
</dbReference>
<dbReference type="Pfam" id="PF05639">
    <property type="entry name" value="Pup"/>
    <property type="match status" value="1"/>
</dbReference>
<comment type="similarity">
    <text evidence="2">Belongs to the prokaryotic ubiquitin-like protein family.</text>
</comment>
<evidence type="ECO:0000256" key="2">
    <source>
        <dbReference type="ARBA" id="ARBA00010616"/>
    </source>
</evidence>
<dbReference type="GO" id="GO:0070628">
    <property type="term" value="F:proteasome binding"/>
    <property type="evidence" value="ECO:0007669"/>
    <property type="project" value="InterPro"/>
</dbReference>
<dbReference type="GO" id="GO:0031386">
    <property type="term" value="F:protein tag activity"/>
    <property type="evidence" value="ECO:0007669"/>
    <property type="project" value="InterPro"/>
</dbReference>
<proteinExistence type="inferred from homology"/>
<gene>
    <name evidence="6" type="ORF">E1202_13480</name>
</gene>
<reference evidence="6 7" key="1">
    <citation type="submission" date="2019-03" db="EMBL/GenBank/DDBJ databases">
        <title>Draft genome sequences of novel Actinobacteria.</title>
        <authorList>
            <person name="Sahin N."/>
            <person name="Ay H."/>
            <person name="Saygin H."/>
        </authorList>
    </citation>
    <scope>NUCLEOTIDE SEQUENCE [LARGE SCALE GENOMIC DNA]</scope>
    <source>
        <strain evidence="6 7">5K548</strain>
    </source>
</reference>
<dbReference type="EMBL" id="SMLA01000016">
    <property type="protein sequence ID" value="TDD88582.1"/>
    <property type="molecule type" value="Genomic_DNA"/>
</dbReference>
<evidence type="ECO:0000256" key="5">
    <source>
        <dbReference type="SAM" id="MobiDB-lite"/>
    </source>
</evidence>
<evidence type="ECO:0000256" key="3">
    <source>
        <dbReference type="ARBA" id="ARBA00016748"/>
    </source>
</evidence>
<organism evidence="6 7">
    <name type="scientific">Saccharopolyspora karakumensis</name>
    <dbReference type="NCBI Taxonomy" id="2530386"/>
    <lineage>
        <taxon>Bacteria</taxon>
        <taxon>Bacillati</taxon>
        <taxon>Actinomycetota</taxon>
        <taxon>Actinomycetes</taxon>
        <taxon>Pseudonocardiales</taxon>
        <taxon>Pseudonocardiaceae</taxon>
        <taxon>Saccharopolyspora</taxon>
    </lineage>
</organism>
<keyword evidence="7" id="KW-1185">Reference proteome</keyword>
<dbReference type="InterPro" id="IPR008515">
    <property type="entry name" value="Ubiquitin-like_Pup"/>
</dbReference>
<dbReference type="UniPathway" id="UPA00997"/>
<comment type="pathway">
    <text evidence="1">Protein degradation; proteasomal Pup-dependent pathway.</text>
</comment>
<dbReference type="GO" id="GO:0070490">
    <property type="term" value="P:protein pupylation"/>
    <property type="evidence" value="ECO:0007669"/>
    <property type="project" value="InterPro"/>
</dbReference>
<feature type="region of interest" description="Disordered" evidence="5">
    <location>
        <begin position="1"/>
        <end position="38"/>
    </location>
</feature>
<dbReference type="RefSeq" id="WP_132683392.1">
    <property type="nucleotide sequence ID" value="NZ_SMLA01000016.1"/>
</dbReference>
<name>A0A4R5BWB5_9PSEU</name>
<evidence type="ECO:0000256" key="4">
    <source>
        <dbReference type="ARBA" id="ARBA00032321"/>
    </source>
</evidence>
<sequence length="62" mass="7213">MHQDRTRRPPDDEEDAPAPSTSGRERREQLDEDTDDLLDDIDDVLEDNPQDFVRGYVQKNGQ</sequence>
<evidence type="ECO:0000313" key="6">
    <source>
        <dbReference type="EMBL" id="TDD88582.1"/>
    </source>
</evidence>
<evidence type="ECO:0000313" key="7">
    <source>
        <dbReference type="Proteomes" id="UP000294723"/>
    </source>
</evidence>
<accession>A0A4R5BWB5</accession>
<feature type="compositionally biased region" description="Basic and acidic residues" evidence="5">
    <location>
        <begin position="1"/>
        <end position="10"/>
    </location>
</feature>
<dbReference type="GO" id="GO:0010498">
    <property type="term" value="P:proteasomal protein catabolic process"/>
    <property type="evidence" value="ECO:0007669"/>
    <property type="project" value="InterPro"/>
</dbReference>